<dbReference type="EMBL" id="JACEIK010006325">
    <property type="protein sequence ID" value="MCE2055504.1"/>
    <property type="molecule type" value="Genomic_DNA"/>
</dbReference>
<evidence type="ECO:0000313" key="1">
    <source>
        <dbReference type="EMBL" id="MCE2055504.1"/>
    </source>
</evidence>
<accession>A0ABS8W3V6</accession>
<organism evidence="1 2">
    <name type="scientific">Datura stramonium</name>
    <name type="common">Jimsonweed</name>
    <name type="synonym">Common thornapple</name>
    <dbReference type="NCBI Taxonomy" id="4076"/>
    <lineage>
        <taxon>Eukaryota</taxon>
        <taxon>Viridiplantae</taxon>
        <taxon>Streptophyta</taxon>
        <taxon>Embryophyta</taxon>
        <taxon>Tracheophyta</taxon>
        <taxon>Spermatophyta</taxon>
        <taxon>Magnoliopsida</taxon>
        <taxon>eudicotyledons</taxon>
        <taxon>Gunneridae</taxon>
        <taxon>Pentapetalae</taxon>
        <taxon>asterids</taxon>
        <taxon>lamiids</taxon>
        <taxon>Solanales</taxon>
        <taxon>Solanaceae</taxon>
        <taxon>Solanoideae</taxon>
        <taxon>Datureae</taxon>
        <taxon>Datura</taxon>
    </lineage>
</organism>
<feature type="non-terminal residue" evidence="1">
    <location>
        <position position="121"/>
    </location>
</feature>
<protein>
    <submittedName>
        <fullName evidence="1">Uncharacterized protein</fullName>
    </submittedName>
</protein>
<comment type="caution">
    <text evidence="1">The sequence shown here is derived from an EMBL/GenBank/DDBJ whole genome shotgun (WGS) entry which is preliminary data.</text>
</comment>
<keyword evidence="2" id="KW-1185">Reference proteome</keyword>
<sequence length="121" mass="14269">EVEYDWKSIYYGKCLKIGHDCSNPSKMAHIESKGKKVVKRVFKLKEPVHETNAGEEQWTKGKNQIAQLMKLLYTEFIYAIWIERNIRRFENREQQHDQLARKITCTISLRASGSVKLVLDR</sequence>
<dbReference type="Proteomes" id="UP000823775">
    <property type="component" value="Unassembled WGS sequence"/>
</dbReference>
<feature type="non-terminal residue" evidence="1">
    <location>
        <position position="1"/>
    </location>
</feature>
<gene>
    <name evidence="1" type="ORF">HAX54_042774</name>
</gene>
<evidence type="ECO:0000313" key="2">
    <source>
        <dbReference type="Proteomes" id="UP000823775"/>
    </source>
</evidence>
<reference evidence="1 2" key="1">
    <citation type="journal article" date="2021" name="BMC Genomics">
        <title>Datura genome reveals duplications of psychoactive alkaloid biosynthetic genes and high mutation rate following tissue culture.</title>
        <authorList>
            <person name="Rajewski A."/>
            <person name="Carter-House D."/>
            <person name="Stajich J."/>
            <person name="Litt A."/>
        </authorList>
    </citation>
    <scope>NUCLEOTIDE SEQUENCE [LARGE SCALE GENOMIC DNA]</scope>
    <source>
        <strain evidence="1">AR-01</strain>
    </source>
</reference>
<name>A0ABS8W3V6_DATST</name>
<proteinExistence type="predicted"/>